<dbReference type="Proteomes" id="UP000010471">
    <property type="component" value="Plasmid pMIC7113.01"/>
</dbReference>
<protein>
    <submittedName>
        <fullName evidence="1">Uncharacterized protein</fullName>
    </submittedName>
</protein>
<evidence type="ECO:0000313" key="2">
    <source>
        <dbReference type="Proteomes" id="UP000010471"/>
    </source>
</evidence>
<dbReference type="EMBL" id="CP003631">
    <property type="protein sequence ID" value="AFZ22021.1"/>
    <property type="molecule type" value="Genomic_DNA"/>
</dbReference>
<keyword evidence="1" id="KW-0614">Plasmid</keyword>
<accession>K9WQE1</accession>
<name>K9WQE1_9CYAN</name>
<organism evidence="1 2">
    <name type="scientific">Allocoleopsis franciscana PCC 7113</name>
    <dbReference type="NCBI Taxonomy" id="1173027"/>
    <lineage>
        <taxon>Bacteria</taxon>
        <taxon>Bacillati</taxon>
        <taxon>Cyanobacteriota</taxon>
        <taxon>Cyanophyceae</taxon>
        <taxon>Coleofasciculales</taxon>
        <taxon>Coleofasciculaceae</taxon>
        <taxon>Allocoleopsis</taxon>
        <taxon>Allocoleopsis franciscana</taxon>
    </lineage>
</organism>
<dbReference type="RefSeq" id="WP_015186148.1">
    <property type="nucleotide sequence ID" value="NC_019739.1"/>
</dbReference>
<sequence length="281" mass="32261">MSVFPLDTLPLPVVQVIQDYLAIGYKLTSCLGPKPPKPEYQPCEGMLYIASLERDMEPPDEAQWAAPHDQWQPVDIDKLKACREFLAWIATTHSDADSEQVIQLVEREGAAMWARFRQRPVNHGLLRLTIDESGSVRERYVSSTCYSTRFPTPSSLPRVEIPKLEARQTPPGQPTVTDLLELHDVIRVCDWPKGFYGLVVEITEYKRKDLEFFDIGYVSTGADFIPNSRPNRRGEYRNKQLLRKIVAVDGQLRFVYPPAFAKESTIEIVARRVRNRQLKLF</sequence>
<evidence type="ECO:0000313" key="1">
    <source>
        <dbReference type="EMBL" id="AFZ22021.1"/>
    </source>
</evidence>
<gene>
    <name evidence="1" type="ORF">Mic7113_6441</name>
</gene>
<proteinExistence type="predicted"/>
<keyword evidence="2" id="KW-1185">Reference proteome</keyword>
<reference evidence="1 2" key="1">
    <citation type="submission" date="2012-06" db="EMBL/GenBank/DDBJ databases">
        <title>Finished plasmid 1 of genome of Microcoleus sp. PCC 7113.</title>
        <authorList>
            <consortium name="US DOE Joint Genome Institute"/>
            <person name="Gugger M."/>
            <person name="Coursin T."/>
            <person name="Rippka R."/>
            <person name="Tandeau De Marsac N."/>
            <person name="Huntemann M."/>
            <person name="Wei C.-L."/>
            <person name="Han J."/>
            <person name="Detter J.C."/>
            <person name="Han C."/>
            <person name="Tapia R."/>
            <person name="Chen A."/>
            <person name="Kyrpides N."/>
            <person name="Mavromatis K."/>
            <person name="Markowitz V."/>
            <person name="Szeto E."/>
            <person name="Ivanova N."/>
            <person name="Pagani I."/>
            <person name="Pati A."/>
            <person name="Goodwin L."/>
            <person name="Nordberg H.P."/>
            <person name="Cantor M.N."/>
            <person name="Hua S.X."/>
            <person name="Woyke T."/>
            <person name="Kerfeld C.A."/>
        </authorList>
    </citation>
    <scope>NUCLEOTIDE SEQUENCE [LARGE SCALE GENOMIC DNA]</scope>
    <source>
        <strain evidence="1 2">PCC 7113</strain>
        <plasmid evidence="1 2">pMIC7113.01</plasmid>
    </source>
</reference>
<geneLocation type="plasmid" evidence="1 2">
    <name>pMIC7113.01</name>
</geneLocation>
<dbReference type="HOGENOM" id="CLU_989755_0_0_3"/>
<dbReference type="AlphaFoldDB" id="K9WQE1"/>
<dbReference type="KEGG" id="mic:Mic7113_6441"/>